<evidence type="ECO:0000256" key="8">
    <source>
        <dbReference type="SAM" id="MobiDB-lite"/>
    </source>
</evidence>
<feature type="region of interest" description="Disordered" evidence="8">
    <location>
        <begin position="1"/>
        <end position="49"/>
    </location>
</feature>
<dbReference type="Pfam" id="PF00443">
    <property type="entry name" value="UCH"/>
    <property type="match status" value="1"/>
</dbReference>
<dbReference type="AlphaFoldDB" id="A0AAJ8LF36"/>
<dbReference type="KEGG" id="ksn:43586442"/>
<protein>
    <recommendedName>
        <fullName evidence="3">ubiquitinyl hydrolase 1</fullName>
        <ecNumber evidence="3">3.4.19.12</ecNumber>
    </recommendedName>
</protein>
<dbReference type="EC" id="3.4.19.12" evidence="3"/>
<evidence type="ECO:0000256" key="1">
    <source>
        <dbReference type="ARBA" id="ARBA00000707"/>
    </source>
</evidence>
<comment type="similarity">
    <text evidence="2">Belongs to the peptidase C19 family.</text>
</comment>
<feature type="compositionally biased region" description="Basic and acidic residues" evidence="8">
    <location>
        <begin position="22"/>
        <end position="37"/>
    </location>
</feature>
<keyword evidence="5" id="KW-0833">Ubl conjugation pathway</keyword>
<reference evidence="10" key="1">
    <citation type="submission" date="2017-08" db="EMBL/GenBank/DDBJ databases">
        <authorList>
            <person name="Cuomo C."/>
            <person name="Billmyre B."/>
            <person name="Heitman J."/>
        </authorList>
    </citation>
    <scope>NUCLEOTIDE SEQUENCE</scope>
    <source>
        <strain evidence="10">CBS 12478</strain>
    </source>
</reference>
<dbReference type="GO" id="GO:0005634">
    <property type="term" value="C:nucleus"/>
    <property type="evidence" value="ECO:0007669"/>
    <property type="project" value="TreeGrafter"/>
</dbReference>
<organism evidence="10 11">
    <name type="scientific">Kwoniella shandongensis</name>
    <dbReference type="NCBI Taxonomy" id="1734106"/>
    <lineage>
        <taxon>Eukaryota</taxon>
        <taxon>Fungi</taxon>
        <taxon>Dikarya</taxon>
        <taxon>Basidiomycota</taxon>
        <taxon>Agaricomycotina</taxon>
        <taxon>Tremellomycetes</taxon>
        <taxon>Tremellales</taxon>
        <taxon>Cryptococcaceae</taxon>
        <taxon>Kwoniella</taxon>
    </lineage>
</organism>
<sequence>MALGLTTWWGGSSTTSKSTRVRSKETMELAERKEGKVVKRRRRRDDTTAKSSTAIVDGYFPGMVNLSGTLCYMNSVLQAFASMSSLVEHLEKVVSLAMEVDVPTLVTDALLDVIHELNTPHTRPPAALRPNALLHALQPLPAIRRLLSTREQQDAHELFIVLAEAVSDEAVEVAVEVAKLRGFADVVSLQGYVKGKNGDGNIKGRADKIGARKRDKIRGVAQPWEGLMARRRVCQKCGWSEAIRLDTLGGMELPVPLHGDATLDACIAEYLAPENLSDVTCELCSVRLTLEHYKAEVERLSAPASSSSRKPKSNGVPPAASGSFSTLEGLPTEPFNENGQMTNSRKKRAKEARRVETRLQEMLDSSTITGFGDTTILPLPNSPSTAPIPIKWQISRTNSIRQGIITRPPQSLRLHFIRSEFTPYGAVLKKTARVAFPMILDLTRFVADGVWEERSGSISGMLARNADTNGTPLIPTPPKRVLYRLECAILHYGYTTSSGHYICIRRKPCPASDGEDGRYRPKRVSKSCPDGCTCESCAYFGPVREDLGNVVPGKGWLRVSDADVDEVGEEALYEARGAVFMLFYDRVGDYVDKGESGEQVESHVRVKSE</sequence>
<evidence type="ECO:0000256" key="4">
    <source>
        <dbReference type="ARBA" id="ARBA00022670"/>
    </source>
</evidence>
<dbReference type="RefSeq" id="XP_031863268.2">
    <property type="nucleotide sequence ID" value="XM_032002331.2"/>
</dbReference>
<dbReference type="GO" id="GO:0004843">
    <property type="term" value="F:cysteine-type deubiquitinase activity"/>
    <property type="evidence" value="ECO:0007669"/>
    <property type="project" value="UniProtKB-EC"/>
</dbReference>
<evidence type="ECO:0000313" key="11">
    <source>
        <dbReference type="Proteomes" id="UP000322225"/>
    </source>
</evidence>
<comment type="catalytic activity">
    <reaction evidence="1">
        <text>Thiol-dependent hydrolysis of ester, thioester, amide, peptide and isopeptide bonds formed by the C-terminal Gly of ubiquitin (a 76-residue protein attached to proteins as an intracellular targeting signal).</text>
        <dbReference type="EC" id="3.4.19.12"/>
    </reaction>
</comment>
<evidence type="ECO:0000256" key="6">
    <source>
        <dbReference type="ARBA" id="ARBA00022801"/>
    </source>
</evidence>
<keyword evidence="4" id="KW-0645">Protease</keyword>
<feature type="region of interest" description="Disordered" evidence="8">
    <location>
        <begin position="299"/>
        <end position="350"/>
    </location>
</feature>
<evidence type="ECO:0000313" key="10">
    <source>
        <dbReference type="EMBL" id="WWD17296.1"/>
    </source>
</evidence>
<dbReference type="PANTHER" id="PTHR24006">
    <property type="entry name" value="UBIQUITIN CARBOXYL-TERMINAL HYDROLASE"/>
    <property type="match status" value="1"/>
</dbReference>
<feature type="compositionally biased region" description="Low complexity" evidence="8">
    <location>
        <begin position="1"/>
        <end position="18"/>
    </location>
</feature>
<evidence type="ECO:0000259" key="9">
    <source>
        <dbReference type="PROSITE" id="PS50235"/>
    </source>
</evidence>
<accession>A0AAJ8LF36</accession>
<name>A0AAJ8LF36_9TREE</name>
<dbReference type="Proteomes" id="UP000322225">
    <property type="component" value="Chromosome 3"/>
</dbReference>
<evidence type="ECO:0000256" key="5">
    <source>
        <dbReference type="ARBA" id="ARBA00022786"/>
    </source>
</evidence>
<dbReference type="GO" id="GO:0006508">
    <property type="term" value="P:proteolysis"/>
    <property type="evidence" value="ECO:0007669"/>
    <property type="project" value="UniProtKB-KW"/>
</dbReference>
<gene>
    <name evidence="10" type="ORF">CI109_101736</name>
</gene>
<dbReference type="InterPro" id="IPR028889">
    <property type="entry name" value="USP"/>
</dbReference>
<keyword evidence="11" id="KW-1185">Reference proteome</keyword>
<dbReference type="InterPro" id="IPR001394">
    <property type="entry name" value="Peptidase_C19_UCH"/>
</dbReference>
<evidence type="ECO:0000256" key="2">
    <source>
        <dbReference type="ARBA" id="ARBA00009085"/>
    </source>
</evidence>
<proteinExistence type="inferred from homology"/>
<dbReference type="SUPFAM" id="SSF54001">
    <property type="entry name" value="Cysteine proteinases"/>
    <property type="match status" value="1"/>
</dbReference>
<dbReference type="Gene3D" id="3.90.70.10">
    <property type="entry name" value="Cysteine proteinases"/>
    <property type="match status" value="1"/>
</dbReference>
<dbReference type="GeneID" id="43586442"/>
<keyword evidence="7" id="KW-0788">Thiol protease</keyword>
<evidence type="ECO:0000256" key="7">
    <source>
        <dbReference type="ARBA" id="ARBA00022807"/>
    </source>
</evidence>
<feature type="domain" description="USP" evidence="9">
    <location>
        <begin position="61"/>
        <end position="587"/>
    </location>
</feature>
<dbReference type="GO" id="GO:0005829">
    <property type="term" value="C:cytosol"/>
    <property type="evidence" value="ECO:0007669"/>
    <property type="project" value="TreeGrafter"/>
</dbReference>
<dbReference type="PANTHER" id="PTHR24006:SF888">
    <property type="entry name" value="UBIQUITIN CARBOXYL-TERMINAL HYDROLASE 30"/>
    <property type="match status" value="1"/>
</dbReference>
<dbReference type="EMBL" id="CP144053">
    <property type="protein sequence ID" value="WWD17296.1"/>
    <property type="molecule type" value="Genomic_DNA"/>
</dbReference>
<evidence type="ECO:0000256" key="3">
    <source>
        <dbReference type="ARBA" id="ARBA00012759"/>
    </source>
</evidence>
<dbReference type="GO" id="GO:0016579">
    <property type="term" value="P:protein deubiquitination"/>
    <property type="evidence" value="ECO:0007669"/>
    <property type="project" value="InterPro"/>
</dbReference>
<keyword evidence="6" id="KW-0378">Hydrolase</keyword>
<reference evidence="10" key="2">
    <citation type="submission" date="2024-01" db="EMBL/GenBank/DDBJ databases">
        <title>Comparative genomics of Cryptococcus and Kwoniella reveals pathogenesis evolution and contrasting modes of karyotype evolution via chromosome fusion or intercentromeric recombination.</title>
        <authorList>
            <person name="Coelho M.A."/>
            <person name="David-Palma M."/>
            <person name="Shea T."/>
            <person name="Bowers K."/>
            <person name="McGinley-Smith S."/>
            <person name="Mohammad A.W."/>
            <person name="Gnirke A."/>
            <person name="Yurkov A.M."/>
            <person name="Nowrousian M."/>
            <person name="Sun S."/>
            <person name="Cuomo C.A."/>
            <person name="Heitman J."/>
        </authorList>
    </citation>
    <scope>NUCLEOTIDE SEQUENCE</scope>
    <source>
        <strain evidence="10">CBS 12478</strain>
    </source>
</reference>
<dbReference type="InterPro" id="IPR038765">
    <property type="entry name" value="Papain-like_cys_pep_sf"/>
</dbReference>
<dbReference type="InterPro" id="IPR050164">
    <property type="entry name" value="Peptidase_C19"/>
</dbReference>
<dbReference type="CDD" id="cd02662">
    <property type="entry name" value="Peptidase_C19F"/>
    <property type="match status" value="1"/>
</dbReference>
<dbReference type="PROSITE" id="PS50235">
    <property type="entry name" value="USP_3"/>
    <property type="match status" value="1"/>
</dbReference>